<proteinExistence type="predicted"/>
<feature type="region of interest" description="Disordered" evidence="1">
    <location>
        <begin position="99"/>
        <end position="156"/>
    </location>
</feature>
<organism evidence="2 3">
    <name type="scientific">Clonostachys chloroleuca</name>
    <dbReference type="NCBI Taxonomy" id="1926264"/>
    <lineage>
        <taxon>Eukaryota</taxon>
        <taxon>Fungi</taxon>
        <taxon>Dikarya</taxon>
        <taxon>Ascomycota</taxon>
        <taxon>Pezizomycotina</taxon>
        <taxon>Sordariomycetes</taxon>
        <taxon>Hypocreomycetidae</taxon>
        <taxon>Hypocreales</taxon>
        <taxon>Bionectriaceae</taxon>
        <taxon>Clonostachys</taxon>
    </lineage>
</organism>
<name>A0AA35M6H1_9HYPO</name>
<sequence length="366" mass="42181">MSRAMKRPASALPESTSVKSVARLLFGPKRIKVSEDTREDSEEYTEEDLGDYTEEESEEESEWDIERPAEDYTAYWPSWYLDIYNEIVHMEMFHGGWSECSSEYEGSESKEDAESAEELAEDTEPVKTTEPAKDPNCADTQDLRQGAPVEPAKPLKTLEEINVDDAKNRDRWRLQLNNQKIRRSADPRLERQIILAKNATELVSKTFQLLEQTPRDHRPIIWLKQRYDLFCEDHARLFAKTDEDDDFGEYEHGDTRTVKFIRIPNQQLEEEGIDERDVPPCGGGQIFQADIRICGGLRGTKLFSVIYANPEPTLVGSWSMGDLAFTFIEDHFFKLRIPRDKGTKIDPSKAPEFFEFVGISKEYQSA</sequence>
<evidence type="ECO:0000313" key="3">
    <source>
        <dbReference type="Proteomes" id="UP001160390"/>
    </source>
</evidence>
<dbReference type="Proteomes" id="UP001160390">
    <property type="component" value="Unassembled WGS sequence"/>
</dbReference>
<feature type="region of interest" description="Disordered" evidence="1">
    <location>
        <begin position="32"/>
        <end position="66"/>
    </location>
</feature>
<feature type="compositionally biased region" description="Basic and acidic residues" evidence="1">
    <location>
        <begin position="124"/>
        <end position="133"/>
    </location>
</feature>
<accession>A0AA35M6H1</accession>
<reference evidence="2" key="1">
    <citation type="submission" date="2023-01" db="EMBL/GenBank/DDBJ databases">
        <authorList>
            <person name="Piombo E."/>
        </authorList>
    </citation>
    <scope>NUCLEOTIDE SEQUENCE</scope>
</reference>
<dbReference type="AlphaFoldDB" id="A0AA35M6H1"/>
<keyword evidence="3" id="KW-1185">Reference proteome</keyword>
<protein>
    <submittedName>
        <fullName evidence="2">Uncharacterized protein</fullName>
    </submittedName>
</protein>
<feature type="compositionally biased region" description="Acidic residues" evidence="1">
    <location>
        <begin position="114"/>
        <end position="123"/>
    </location>
</feature>
<comment type="caution">
    <text evidence="2">The sequence shown here is derived from an EMBL/GenBank/DDBJ whole genome shotgun (WGS) entry which is preliminary data.</text>
</comment>
<evidence type="ECO:0000256" key="1">
    <source>
        <dbReference type="SAM" id="MobiDB-lite"/>
    </source>
</evidence>
<gene>
    <name evidence="2" type="ORF">CCHLO57077_00017519</name>
</gene>
<feature type="compositionally biased region" description="Acidic residues" evidence="1">
    <location>
        <begin position="37"/>
        <end position="63"/>
    </location>
</feature>
<evidence type="ECO:0000313" key="2">
    <source>
        <dbReference type="EMBL" id="CAI6091420.1"/>
    </source>
</evidence>
<dbReference type="EMBL" id="CABFNP030001122">
    <property type="protein sequence ID" value="CAI6091420.1"/>
    <property type="molecule type" value="Genomic_DNA"/>
</dbReference>